<protein>
    <submittedName>
        <fullName evidence="1">Uncharacterized protein</fullName>
    </submittedName>
</protein>
<dbReference type="EMBL" id="SAVB01000003">
    <property type="protein sequence ID" value="RWR51945.1"/>
    <property type="molecule type" value="Genomic_DNA"/>
</dbReference>
<accession>A0A443LS03</accession>
<dbReference type="Proteomes" id="UP000286594">
    <property type="component" value="Unassembled WGS sequence"/>
</dbReference>
<organism evidence="1 2">
    <name type="scientific">Paenirhodobacter ferrireducens</name>
    <dbReference type="NCBI Taxonomy" id="1215032"/>
    <lineage>
        <taxon>Bacteria</taxon>
        <taxon>Pseudomonadati</taxon>
        <taxon>Pseudomonadota</taxon>
        <taxon>Alphaproteobacteria</taxon>
        <taxon>Rhodobacterales</taxon>
        <taxon>Rhodobacter group</taxon>
        <taxon>Paenirhodobacter</taxon>
    </lineage>
</organism>
<evidence type="ECO:0000313" key="2">
    <source>
        <dbReference type="Proteomes" id="UP000286594"/>
    </source>
</evidence>
<comment type="caution">
    <text evidence="1">The sequence shown here is derived from an EMBL/GenBank/DDBJ whole genome shotgun (WGS) entry which is preliminary data.</text>
</comment>
<proteinExistence type="predicted"/>
<reference evidence="1 2" key="1">
    <citation type="submission" date="2019-01" db="EMBL/GenBank/DDBJ databases">
        <title>Sinorhodobacter populi sp. nov. isolated from the symptomatic bark tissue of Populus euramericana canker.</title>
        <authorList>
            <person name="Xu G."/>
        </authorList>
    </citation>
    <scope>NUCLEOTIDE SEQUENCE [LARGE SCALE GENOMIC DNA]</scope>
    <source>
        <strain evidence="1 2">CCTCC AB2012026</strain>
    </source>
</reference>
<keyword evidence="2" id="KW-1185">Reference proteome</keyword>
<evidence type="ECO:0000313" key="1">
    <source>
        <dbReference type="EMBL" id="RWR51945.1"/>
    </source>
</evidence>
<dbReference type="AlphaFoldDB" id="A0A443LS03"/>
<name>A0A443LS03_9RHOB</name>
<sequence length="64" mass="6646">MANQTIVTPADVAAIENAGLRLAVGADLPCTTPELRRIFGPSTLGRVLVLSIAETAKGALVSWQ</sequence>
<dbReference type="RefSeq" id="WP_128147630.1">
    <property type="nucleotide sequence ID" value="NZ_SAVB01000003.1"/>
</dbReference>
<gene>
    <name evidence="1" type="ORF">EOW65_03595</name>
</gene>